<reference evidence="1 2" key="1">
    <citation type="submission" date="2021-06" db="EMBL/GenBank/DDBJ databases">
        <authorList>
            <person name="Criscuolo A."/>
        </authorList>
    </citation>
    <scope>NUCLEOTIDE SEQUENCE [LARGE SCALE GENOMIC DNA]</scope>
    <source>
        <strain evidence="2">CIP 111802</strain>
    </source>
</reference>
<evidence type="ECO:0000313" key="2">
    <source>
        <dbReference type="Proteomes" id="UP000730618"/>
    </source>
</evidence>
<name>A0ABM8VCP3_9BACL</name>
<protein>
    <submittedName>
        <fullName evidence="1">Uncharacterized protein</fullName>
    </submittedName>
</protein>
<evidence type="ECO:0000313" key="1">
    <source>
        <dbReference type="EMBL" id="CAG7624503.1"/>
    </source>
</evidence>
<accession>A0ABM8VCP3</accession>
<comment type="caution">
    <text evidence="1">The sequence shown here is derived from an EMBL/GenBank/DDBJ whole genome shotgun (WGS) entry which is preliminary data.</text>
</comment>
<sequence>MFHANSRLFLRDGKFNVAEQPKYGTIYIGYFGGCKPLDEMQPRGGLPEKMKTDREVLR</sequence>
<dbReference type="EMBL" id="CAJVCE010000002">
    <property type="protein sequence ID" value="CAG7624503.1"/>
    <property type="molecule type" value="Genomic_DNA"/>
</dbReference>
<gene>
    <name evidence="1" type="ORF">PAECIP111802_01071</name>
</gene>
<organism evidence="1 2">
    <name type="scientific">Paenibacillus allorhizosphaerae</name>
    <dbReference type="NCBI Taxonomy" id="2849866"/>
    <lineage>
        <taxon>Bacteria</taxon>
        <taxon>Bacillati</taxon>
        <taxon>Bacillota</taxon>
        <taxon>Bacilli</taxon>
        <taxon>Bacillales</taxon>
        <taxon>Paenibacillaceae</taxon>
        <taxon>Paenibacillus</taxon>
    </lineage>
</organism>
<dbReference type="Proteomes" id="UP000730618">
    <property type="component" value="Unassembled WGS sequence"/>
</dbReference>
<keyword evidence="2" id="KW-1185">Reference proteome</keyword>
<proteinExistence type="predicted"/>